<gene>
    <name evidence="3" type="ORF">FOL47_009818</name>
</gene>
<comment type="caution">
    <text evidence="3">The sequence shown here is derived from an EMBL/GenBank/DDBJ whole genome shotgun (WGS) entry which is preliminary data.</text>
</comment>
<dbReference type="EMBL" id="JAAPAO010000071">
    <property type="protein sequence ID" value="KAF4674027.1"/>
    <property type="molecule type" value="Genomic_DNA"/>
</dbReference>
<keyword evidence="1" id="KW-1133">Transmembrane helix</keyword>
<name>A0A7J6MRR4_PERCH</name>
<feature type="transmembrane region" description="Helical" evidence="1">
    <location>
        <begin position="590"/>
        <end position="615"/>
    </location>
</feature>
<organism evidence="3 4">
    <name type="scientific">Perkinsus chesapeaki</name>
    <name type="common">Clam parasite</name>
    <name type="synonym">Perkinsus andrewsi</name>
    <dbReference type="NCBI Taxonomy" id="330153"/>
    <lineage>
        <taxon>Eukaryota</taxon>
        <taxon>Sar</taxon>
        <taxon>Alveolata</taxon>
        <taxon>Perkinsozoa</taxon>
        <taxon>Perkinsea</taxon>
        <taxon>Perkinsida</taxon>
        <taxon>Perkinsidae</taxon>
        <taxon>Perkinsus</taxon>
    </lineage>
</organism>
<evidence type="ECO:0000256" key="2">
    <source>
        <dbReference type="SAM" id="SignalP"/>
    </source>
</evidence>
<dbReference type="OrthoDB" id="5949at2759"/>
<dbReference type="AlphaFoldDB" id="A0A7J6MRR4"/>
<accession>A0A7J6MRR4</accession>
<feature type="chain" id="PRO_5029556291" evidence="2">
    <location>
        <begin position="23"/>
        <end position="961"/>
    </location>
</feature>
<keyword evidence="1" id="KW-0812">Transmembrane</keyword>
<evidence type="ECO:0000256" key="1">
    <source>
        <dbReference type="SAM" id="Phobius"/>
    </source>
</evidence>
<reference evidence="3 4" key="1">
    <citation type="submission" date="2020-04" db="EMBL/GenBank/DDBJ databases">
        <title>Perkinsus chesapeaki whole genome sequence.</title>
        <authorList>
            <person name="Bogema D.R."/>
        </authorList>
    </citation>
    <scope>NUCLEOTIDE SEQUENCE [LARGE SCALE GENOMIC DNA]</scope>
    <source>
        <strain evidence="3">ATCC PRA-425</strain>
    </source>
</reference>
<dbReference type="Proteomes" id="UP000591131">
    <property type="component" value="Unassembled WGS sequence"/>
</dbReference>
<protein>
    <submittedName>
        <fullName evidence="3">Uncharacterized protein</fullName>
    </submittedName>
</protein>
<evidence type="ECO:0000313" key="4">
    <source>
        <dbReference type="Proteomes" id="UP000591131"/>
    </source>
</evidence>
<keyword evidence="1" id="KW-0472">Membrane</keyword>
<proteinExistence type="predicted"/>
<evidence type="ECO:0000313" key="3">
    <source>
        <dbReference type="EMBL" id="KAF4674027.1"/>
    </source>
</evidence>
<keyword evidence="4" id="KW-1185">Reference proteome</keyword>
<sequence length="961" mass="106844">MAASPAPMRWAIFMLVATLVYGQWDQCNDPFNGFNKSRQFDYFPSSVSYFSDHSTTIRNYQSYKYYSTLELLSEPSVWVKVLLVRCGTEDPSVQDPGSFRDYIRVATPVGLLDKGIGKLARVAAYLNKEDLNLPAEPQLIARLPQIQTWQCDATLPEAECVKESGCSFIGGKCSGAYGGPNNATKLNELNLSAIIVSSGSVDAYKAVTPTPVLPFSERFEGSPLGRLTWLLFMGLLTDAYSAASSHFLSTRSSYMQVAALAARSAYKPSVWMGTAFPGYDWYFPKPDSYVAKMMDDAHVYYMFSPSNARALAQPLQTLGHSGQVNNTPEALEGPGNTAVYAQGAEYYLPRAGLTENKVSEVVARNTAIDLKTWRGVKCSGGLIDYNKGGFPNPVFYDGIVNPDLLLKDVVYLTHPDLRGAMDYDTVYYMAYEQDMAELQCPVPNRIPVVPPESGKTMIVSVYKITGIRRQLIDIGLYEPSAPGKVSLYEELKGKLKAEELNLGFAADAFTGTGRRLADDNADLFLKVVTLVADNDASEGFKFASGAAAASITSWLNGQSNEGGSPTAQLDGEPLVYGRGPSDGGSDGLSAGAIVGITLGSVVVFLLLVFLAYLIYRRYRKRNEEEQRLRECPQEADVENPSVIGVSKAAEGSSSPAASAGLVVHPEGLDVGLERDLLLGGADACLLCTSERSPFLETVSGSLAPESGQALGGLMKGLKDLLLGREEDAETKAGLTGSLRHSVSEARKRRKDQDEFEQYRYMVEELMKPHMWTYGAYKNYQEKVLEASGAHSMRAKFSEESAGIEHIKKGIKVLAAMNPIELASNHRDVFTERSRKLIAEKAGVTKEFVNQVIMEHDALRGDRKWYMIRKQYNMPMPKTFEDREFMAKYDRPRSQMERQQFKKMVDKYQLWNRTRWRQPVITAAYKRHRTSGFDRWRKVPVRWFPRWKKNNRGPKPVHMLLR</sequence>
<feature type="signal peptide" evidence="2">
    <location>
        <begin position="1"/>
        <end position="22"/>
    </location>
</feature>
<keyword evidence="2" id="KW-0732">Signal</keyword>